<gene>
    <name evidence="8" type="ORF">GCM10009836_05740</name>
</gene>
<dbReference type="InterPro" id="IPR013785">
    <property type="entry name" value="Aldolase_TIM"/>
</dbReference>
<dbReference type="EMBL" id="BAAAQK010000003">
    <property type="protein sequence ID" value="GAA1830629.1"/>
    <property type="molecule type" value="Genomic_DNA"/>
</dbReference>
<feature type="domain" description="Radical SAM core" evidence="7">
    <location>
        <begin position="40"/>
        <end position="278"/>
    </location>
</feature>
<dbReference type="PROSITE" id="PS51918">
    <property type="entry name" value="RADICAL_SAM"/>
    <property type="match status" value="1"/>
</dbReference>
<sequence>MPAPQAPSRSSLAGPLGRAEAAPAGLSDADYEALLGADGADLRALTTLADSVRRDTLGDGLTFVANRNLDTAVAGRPGAEDLVDALVDEARALGATEICLQGPLPAEAPDDGYRALVARITGRAPLHLHAFRPAEIADGARRAGLGVAEHLAALREAGLGSVPGTGAKILDDELRTTLLGGPDLPVAEWVALIEAAHAAGLRSTSTIIHGHLESPAQVVAHLRTLAAIQDRTGGFSEFIAMPMTPDTTPPHLAGRIRGADEREVRAVHAVARLLLHGRIDHVQAAWPKLGPELTRTVLAGGADDVGGLLLDGRLLPGAGPEEGLELTRTEIDATAAALGRTVRQRTTLYDVPAR</sequence>
<dbReference type="PANTHER" id="PTHR43076:SF1">
    <property type="entry name" value="LIPOYL SYNTHASE 2"/>
    <property type="match status" value="1"/>
</dbReference>
<dbReference type="InterPro" id="IPR058240">
    <property type="entry name" value="rSAM_sf"/>
</dbReference>
<protein>
    <recommendedName>
        <fullName evidence="7">Radical SAM core domain-containing protein</fullName>
    </recommendedName>
</protein>
<keyword evidence="3" id="KW-0949">S-adenosyl-L-methionine</keyword>
<dbReference type="PIRSF" id="PIRSF004762">
    <property type="entry name" value="CHP00423"/>
    <property type="match status" value="1"/>
</dbReference>
<evidence type="ECO:0000259" key="7">
    <source>
        <dbReference type="PROSITE" id="PS51918"/>
    </source>
</evidence>
<dbReference type="InterPro" id="IPR007197">
    <property type="entry name" value="rSAM"/>
</dbReference>
<dbReference type="Gene3D" id="3.20.20.70">
    <property type="entry name" value="Aldolase class I"/>
    <property type="match status" value="1"/>
</dbReference>
<keyword evidence="9" id="KW-1185">Reference proteome</keyword>
<evidence type="ECO:0000256" key="5">
    <source>
        <dbReference type="ARBA" id="ARBA00023004"/>
    </source>
</evidence>
<organism evidence="8 9">
    <name type="scientific">Pseudonocardia ailaonensis</name>
    <dbReference type="NCBI Taxonomy" id="367279"/>
    <lineage>
        <taxon>Bacteria</taxon>
        <taxon>Bacillati</taxon>
        <taxon>Actinomycetota</taxon>
        <taxon>Actinomycetes</taxon>
        <taxon>Pseudonocardiales</taxon>
        <taxon>Pseudonocardiaceae</taxon>
        <taxon>Pseudonocardia</taxon>
    </lineage>
</organism>
<dbReference type="Proteomes" id="UP001500449">
    <property type="component" value="Unassembled WGS sequence"/>
</dbReference>
<dbReference type="RefSeq" id="WP_344412020.1">
    <property type="nucleotide sequence ID" value="NZ_BAAAQK010000003.1"/>
</dbReference>
<keyword evidence="4" id="KW-0479">Metal-binding</keyword>
<proteinExistence type="predicted"/>
<keyword evidence="5" id="KW-0408">Iron</keyword>
<accession>A0ABN2MM26</accession>
<comment type="caution">
    <text evidence="8">The sequence shown here is derived from an EMBL/GenBank/DDBJ whole genome shotgun (WGS) entry which is preliminary data.</text>
</comment>
<evidence type="ECO:0000256" key="1">
    <source>
        <dbReference type="ARBA" id="ARBA00001966"/>
    </source>
</evidence>
<evidence type="ECO:0000313" key="8">
    <source>
        <dbReference type="EMBL" id="GAA1830629.1"/>
    </source>
</evidence>
<comment type="cofactor">
    <cofactor evidence="1">
        <name>[4Fe-4S] cluster</name>
        <dbReference type="ChEBI" id="CHEBI:49883"/>
    </cofactor>
</comment>
<dbReference type="SUPFAM" id="SSF102114">
    <property type="entry name" value="Radical SAM enzymes"/>
    <property type="match status" value="1"/>
</dbReference>
<reference evidence="8 9" key="1">
    <citation type="journal article" date="2019" name="Int. J. Syst. Evol. Microbiol.">
        <title>The Global Catalogue of Microorganisms (GCM) 10K type strain sequencing project: providing services to taxonomists for standard genome sequencing and annotation.</title>
        <authorList>
            <consortium name="The Broad Institute Genomics Platform"/>
            <consortium name="The Broad Institute Genome Sequencing Center for Infectious Disease"/>
            <person name="Wu L."/>
            <person name="Ma J."/>
        </authorList>
    </citation>
    <scope>NUCLEOTIDE SEQUENCE [LARGE SCALE GENOMIC DNA]</scope>
    <source>
        <strain evidence="8 9">JCM 16009</strain>
    </source>
</reference>
<keyword evidence="6" id="KW-0411">Iron-sulfur</keyword>
<evidence type="ECO:0000256" key="2">
    <source>
        <dbReference type="ARBA" id="ARBA00022485"/>
    </source>
</evidence>
<evidence type="ECO:0000256" key="6">
    <source>
        <dbReference type="ARBA" id="ARBA00023014"/>
    </source>
</evidence>
<dbReference type="InterPro" id="IPR034405">
    <property type="entry name" value="F420"/>
</dbReference>
<dbReference type="PANTHER" id="PTHR43076">
    <property type="entry name" value="FO SYNTHASE (COFH)"/>
    <property type="match status" value="1"/>
</dbReference>
<evidence type="ECO:0000256" key="4">
    <source>
        <dbReference type="ARBA" id="ARBA00022723"/>
    </source>
</evidence>
<evidence type="ECO:0000256" key="3">
    <source>
        <dbReference type="ARBA" id="ARBA00022691"/>
    </source>
</evidence>
<evidence type="ECO:0000313" key="9">
    <source>
        <dbReference type="Proteomes" id="UP001500449"/>
    </source>
</evidence>
<name>A0ABN2MM26_9PSEU</name>
<keyword evidence="2" id="KW-0004">4Fe-4S</keyword>